<dbReference type="AlphaFoldDB" id="B6IFG1"/>
<keyword evidence="3" id="KW-1185">Reference proteome</keyword>
<evidence type="ECO:0000256" key="1">
    <source>
        <dbReference type="SAM" id="Phobius"/>
    </source>
</evidence>
<gene>
    <name evidence="2" type="ORF">CBG26402</name>
    <name evidence="2" type="ORF">CBG_26402</name>
</gene>
<dbReference type="GeneID" id="68917880"/>
<dbReference type="CTD" id="68917880"/>
<sequence>MTKELKMNEMKYQGMQYIQMDSCSLIYTFCSVTLFFFLSFQQVSDHLG</sequence>
<evidence type="ECO:0000313" key="3">
    <source>
        <dbReference type="Proteomes" id="UP000008549"/>
    </source>
</evidence>
<dbReference type="KEGG" id="cbr:CBG_26402"/>
<name>B6IFG1_CAEBR</name>
<evidence type="ECO:0000313" key="2">
    <source>
        <dbReference type="EMBL" id="CAR98641.1"/>
    </source>
</evidence>
<protein>
    <submittedName>
        <fullName evidence="2">Protein CBG26402</fullName>
    </submittedName>
</protein>
<feature type="transmembrane region" description="Helical" evidence="1">
    <location>
        <begin position="21"/>
        <end position="40"/>
    </location>
</feature>
<dbReference type="Proteomes" id="UP000008549">
    <property type="component" value="Unassembled WGS sequence"/>
</dbReference>
<keyword evidence="1" id="KW-0472">Membrane</keyword>
<keyword evidence="1" id="KW-1133">Transmembrane helix</keyword>
<proteinExistence type="predicted"/>
<organism evidence="2 3">
    <name type="scientific">Caenorhabditis briggsae</name>
    <dbReference type="NCBI Taxonomy" id="6238"/>
    <lineage>
        <taxon>Eukaryota</taxon>
        <taxon>Metazoa</taxon>
        <taxon>Ecdysozoa</taxon>
        <taxon>Nematoda</taxon>
        <taxon>Chromadorea</taxon>
        <taxon>Rhabditida</taxon>
        <taxon>Rhabditina</taxon>
        <taxon>Rhabditomorpha</taxon>
        <taxon>Rhabditoidea</taxon>
        <taxon>Rhabditidae</taxon>
        <taxon>Peloderinae</taxon>
        <taxon>Caenorhabditis</taxon>
    </lineage>
</organism>
<accession>B6IFG1</accession>
<reference evidence="2 3" key="1">
    <citation type="journal article" date="2003" name="PLoS Biol.">
        <title>The genome sequence of Caenorhabditis briggsae: a platform for comparative genomics.</title>
        <authorList>
            <person name="Stein L.D."/>
            <person name="Bao Z."/>
            <person name="Blasiar D."/>
            <person name="Blumenthal T."/>
            <person name="Brent M.R."/>
            <person name="Chen N."/>
            <person name="Chinwalla A."/>
            <person name="Clarke L."/>
            <person name="Clee C."/>
            <person name="Coghlan A."/>
            <person name="Coulson A."/>
            <person name="D'Eustachio P."/>
            <person name="Fitch D.H."/>
            <person name="Fulton L.A."/>
            <person name="Fulton R.E."/>
            <person name="Griffiths-Jones S."/>
            <person name="Harris T.W."/>
            <person name="Hillier L.W."/>
            <person name="Kamath R."/>
            <person name="Kuwabara P.E."/>
            <person name="Mardis E.R."/>
            <person name="Marra M.A."/>
            <person name="Miner T.L."/>
            <person name="Minx P."/>
            <person name="Mullikin J.C."/>
            <person name="Plumb R.W."/>
            <person name="Rogers J."/>
            <person name="Schein J.E."/>
            <person name="Sohrmann M."/>
            <person name="Spieth J."/>
            <person name="Stajich J.E."/>
            <person name="Wei C."/>
            <person name="Willey D."/>
            <person name="Wilson R.K."/>
            <person name="Durbin R."/>
            <person name="Waterston R.H."/>
        </authorList>
    </citation>
    <scope>NUCLEOTIDE SEQUENCE [LARGE SCALE GENOMIC DNA]</scope>
    <source>
        <strain evidence="2 3">AF16</strain>
    </source>
</reference>
<dbReference type="HOGENOM" id="CLU_3160430_0_0_1"/>
<dbReference type="InParanoid" id="B6IFG1"/>
<keyword evidence="1" id="KW-0812">Transmembrane</keyword>
<reference evidence="2 3" key="2">
    <citation type="journal article" date="2011" name="PLoS Genet.">
        <title>Caenorhabditis briggsae recombinant inbred line genotypes reveal inter-strain incompatibility and the evolution of recombination.</title>
        <authorList>
            <person name="Ross J.A."/>
            <person name="Koboldt D.C."/>
            <person name="Staisch J.E."/>
            <person name="Chamberlin H.M."/>
            <person name="Gupta B.P."/>
            <person name="Miller R.D."/>
            <person name="Baird S.E."/>
            <person name="Haag E.S."/>
        </authorList>
    </citation>
    <scope>NUCLEOTIDE SEQUENCE [LARGE SCALE GENOMIC DNA]</scope>
    <source>
        <strain evidence="2 3">AF16</strain>
    </source>
</reference>
<dbReference type="RefSeq" id="XP_045098212.1">
    <property type="nucleotide sequence ID" value="XM_045235773.1"/>
</dbReference>
<dbReference type="EMBL" id="HE601244">
    <property type="protein sequence ID" value="CAR98641.1"/>
    <property type="molecule type" value="Genomic_DNA"/>
</dbReference>